<keyword evidence="4" id="KW-1185">Reference proteome</keyword>
<evidence type="ECO:0008006" key="5">
    <source>
        <dbReference type="Google" id="ProtNLM"/>
    </source>
</evidence>
<name>A0ABQ4WLM2_9ASTR</name>
<protein>
    <recommendedName>
        <fullName evidence="5">Ubiquitin hydrolase</fullName>
    </recommendedName>
</protein>
<accession>A0ABQ4WLM2</accession>
<dbReference type="Proteomes" id="UP001151760">
    <property type="component" value="Unassembled WGS sequence"/>
</dbReference>
<dbReference type="EMBL" id="BQNB010008749">
    <property type="protein sequence ID" value="GJS53779.1"/>
    <property type="molecule type" value="Genomic_DNA"/>
</dbReference>
<evidence type="ECO:0000313" key="4">
    <source>
        <dbReference type="Proteomes" id="UP001151760"/>
    </source>
</evidence>
<evidence type="ECO:0000256" key="2">
    <source>
        <dbReference type="SAM" id="MobiDB-lite"/>
    </source>
</evidence>
<comment type="caution">
    <text evidence="3">The sequence shown here is derived from an EMBL/GenBank/DDBJ whole genome shotgun (WGS) entry which is preliminary data.</text>
</comment>
<evidence type="ECO:0000256" key="1">
    <source>
        <dbReference type="SAM" id="Coils"/>
    </source>
</evidence>
<keyword evidence="1" id="KW-0175">Coiled coil</keyword>
<reference evidence="3" key="2">
    <citation type="submission" date="2022-01" db="EMBL/GenBank/DDBJ databases">
        <authorList>
            <person name="Yamashiro T."/>
            <person name="Shiraishi A."/>
            <person name="Satake H."/>
            <person name="Nakayama K."/>
        </authorList>
    </citation>
    <scope>NUCLEOTIDE SEQUENCE</scope>
</reference>
<evidence type="ECO:0000313" key="3">
    <source>
        <dbReference type="EMBL" id="GJS53779.1"/>
    </source>
</evidence>
<reference evidence="3" key="1">
    <citation type="journal article" date="2022" name="Int. J. Mol. Sci.">
        <title>Draft Genome of Tanacetum Coccineum: Genomic Comparison of Closely Related Tanacetum-Family Plants.</title>
        <authorList>
            <person name="Yamashiro T."/>
            <person name="Shiraishi A."/>
            <person name="Nakayama K."/>
            <person name="Satake H."/>
        </authorList>
    </citation>
    <scope>NUCLEOTIDE SEQUENCE</scope>
</reference>
<feature type="region of interest" description="Disordered" evidence="2">
    <location>
        <begin position="132"/>
        <end position="156"/>
    </location>
</feature>
<sequence>MAPMALSDSEVKTCSKTCLKNHETLKKQYDDLRTEFNKSQSNLANYKRGLASVEEQLVFYRKNEVIFGDKIVVLKRDVSFKDSDISWLKSELEKVKLEKESYQLKIENFENASKSLDQLLGSQIIDKSRKEEFQEPEFEGYGPKTSKSASEDISNEVRKSNDAPLIEKLVSDDKSEKKIVFPTVAKIEFVKSKQQEKRVRKLVKYAKMYRSQKPRGNQRNWNNQKSQQLGNDFVMHNKACYVCGSFDHLQYTCC</sequence>
<feature type="coiled-coil region" evidence="1">
    <location>
        <begin position="22"/>
        <end position="119"/>
    </location>
</feature>
<gene>
    <name evidence="3" type="ORF">Tco_0627141</name>
</gene>
<organism evidence="3 4">
    <name type="scientific">Tanacetum coccineum</name>
    <dbReference type="NCBI Taxonomy" id="301880"/>
    <lineage>
        <taxon>Eukaryota</taxon>
        <taxon>Viridiplantae</taxon>
        <taxon>Streptophyta</taxon>
        <taxon>Embryophyta</taxon>
        <taxon>Tracheophyta</taxon>
        <taxon>Spermatophyta</taxon>
        <taxon>Magnoliopsida</taxon>
        <taxon>eudicotyledons</taxon>
        <taxon>Gunneridae</taxon>
        <taxon>Pentapetalae</taxon>
        <taxon>asterids</taxon>
        <taxon>campanulids</taxon>
        <taxon>Asterales</taxon>
        <taxon>Asteraceae</taxon>
        <taxon>Asteroideae</taxon>
        <taxon>Anthemideae</taxon>
        <taxon>Anthemidinae</taxon>
        <taxon>Tanacetum</taxon>
    </lineage>
</organism>
<proteinExistence type="predicted"/>